<evidence type="ECO:0000256" key="4">
    <source>
        <dbReference type="ARBA" id="ARBA00022989"/>
    </source>
</evidence>
<dbReference type="AlphaFoldDB" id="A0A916UMZ1"/>
<evidence type="ECO:0000313" key="9">
    <source>
        <dbReference type="Proteomes" id="UP000637002"/>
    </source>
</evidence>
<organism evidence="8 9">
    <name type="scientific">Chelatococcus reniformis</name>
    <dbReference type="NCBI Taxonomy" id="1494448"/>
    <lineage>
        <taxon>Bacteria</taxon>
        <taxon>Pseudomonadati</taxon>
        <taxon>Pseudomonadota</taxon>
        <taxon>Alphaproteobacteria</taxon>
        <taxon>Hyphomicrobiales</taxon>
        <taxon>Chelatococcaceae</taxon>
        <taxon>Chelatococcus</taxon>
    </lineage>
</organism>
<keyword evidence="4 6" id="KW-1133">Transmembrane helix</keyword>
<reference evidence="8" key="2">
    <citation type="submission" date="2020-09" db="EMBL/GenBank/DDBJ databases">
        <authorList>
            <person name="Sun Q."/>
            <person name="Zhou Y."/>
        </authorList>
    </citation>
    <scope>NUCLEOTIDE SEQUENCE</scope>
    <source>
        <strain evidence="8">CGMCC 1.12919</strain>
    </source>
</reference>
<gene>
    <name evidence="8" type="ORF">GCM10010994_38980</name>
</gene>
<dbReference type="Pfam" id="PF13396">
    <property type="entry name" value="PLDc_N"/>
    <property type="match status" value="1"/>
</dbReference>
<evidence type="ECO:0000256" key="6">
    <source>
        <dbReference type="SAM" id="Phobius"/>
    </source>
</evidence>
<dbReference type="EMBL" id="BMGG01000007">
    <property type="protein sequence ID" value="GGC76860.1"/>
    <property type="molecule type" value="Genomic_DNA"/>
</dbReference>
<dbReference type="Proteomes" id="UP000637002">
    <property type="component" value="Unassembled WGS sequence"/>
</dbReference>
<evidence type="ECO:0000256" key="5">
    <source>
        <dbReference type="ARBA" id="ARBA00023136"/>
    </source>
</evidence>
<keyword evidence="5 6" id="KW-0472">Membrane</keyword>
<keyword evidence="2" id="KW-1003">Cell membrane</keyword>
<dbReference type="RefSeq" id="WP_210324536.1">
    <property type="nucleotide sequence ID" value="NZ_BMGG01000007.1"/>
</dbReference>
<reference evidence="8" key="1">
    <citation type="journal article" date="2014" name="Int. J. Syst. Evol. Microbiol.">
        <title>Complete genome sequence of Corynebacterium casei LMG S-19264T (=DSM 44701T), isolated from a smear-ripened cheese.</title>
        <authorList>
            <consortium name="US DOE Joint Genome Institute (JGI-PGF)"/>
            <person name="Walter F."/>
            <person name="Albersmeier A."/>
            <person name="Kalinowski J."/>
            <person name="Ruckert C."/>
        </authorList>
    </citation>
    <scope>NUCLEOTIDE SEQUENCE</scope>
    <source>
        <strain evidence="8">CGMCC 1.12919</strain>
    </source>
</reference>
<comment type="subcellular location">
    <subcellularLocation>
        <location evidence="1">Cell membrane</location>
        <topology evidence="1">Multi-pass membrane protein</topology>
    </subcellularLocation>
</comment>
<protein>
    <submittedName>
        <fullName evidence="8">Membrane protein</fullName>
    </submittedName>
</protein>
<evidence type="ECO:0000313" key="8">
    <source>
        <dbReference type="EMBL" id="GGC76860.1"/>
    </source>
</evidence>
<dbReference type="GO" id="GO:0005886">
    <property type="term" value="C:plasma membrane"/>
    <property type="evidence" value="ECO:0007669"/>
    <property type="project" value="UniProtKB-SubCell"/>
</dbReference>
<evidence type="ECO:0000259" key="7">
    <source>
        <dbReference type="Pfam" id="PF13396"/>
    </source>
</evidence>
<evidence type="ECO:0000256" key="2">
    <source>
        <dbReference type="ARBA" id="ARBA00022475"/>
    </source>
</evidence>
<feature type="transmembrane region" description="Helical" evidence="6">
    <location>
        <begin position="48"/>
        <end position="68"/>
    </location>
</feature>
<accession>A0A916UMZ1</accession>
<evidence type="ECO:0000256" key="1">
    <source>
        <dbReference type="ARBA" id="ARBA00004651"/>
    </source>
</evidence>
<evidence type="ECO:0000256" key="3">
    <source>
        <dbReference type="ARBA" id="ARBA00022692"/>
    </source>
</evidence>
<feature type="transmembrane region" description="Helical" evidence="6">
    <location>
        <begin position="12"/>
        <end position="33"/>
    </location>
</feature>
<comment type="caution">
    <text evidence="8">The sequence shown here is derived from an EMBL/GenBank/DDBJ whole genome shotgun (WGS) entry which is preliminary data.</text>
</comment>
<keyword evidence="9" id="KW-1185">Reference proteome</keyword>
<keyword evidence="3 6" id="KW-0812">Transmembrane</keyword>
<sequence length="125" mass="14216">MLFEGGFTFTNFLVDVLAIFVFIMWFWLLMTVIGDLFRRSDVSGLGKIVWIVVLILLPYIGIFAYLLLQGRSMAERAEARAQHARDELRQIVGFSVADEIGKLETLKSQGSISADEFQRLRAKLV</sequence>
<proteinExistence type="predicted"/>
<feature type="domain" description="Cardiolipin synthase N-terminal" evidence="7">
    <location>
        <begin position="23"/>
        <end position="68"/>
    </location>
</feature>
<dbReference type="InterPro" id="IPR027379">
    <property type="entry name" value="CLS_N"/>
</dbReference>
<name>A0A916UMZ1_9HYPH</name>